<dbReference type="EMBL" id="FRBD01000023">
    <property type="protein sequence ID" value="SHL11830.1"/>
    <property type="molecule type" value="Genomic_DNA"/>
</dbReference>
<dbReference type="PRINTS" id="PR00834">
    <property type="entry name" value="PROTEASES2C"/>
</dbReference>
<feature type="binding site" evidence="8">
    <location>
        <begin position="237"/>
        <end position="239"/>
    </location>
    <ligand>
        <name>substrate</name>
    </ligand>
</feature>
<feature type="binding site" evidence="8">
    <location>
        <position position="166"/>
    </location>
    <ligand>
        <name>substrate</name>
    </ligand>
</feature>
<feature type="domain" description="PDZ" evidence="10">
    <location>
        <begin position="304"/>
        <end position="380"/>
    </location>
</feature>
<evidence type="ECO:0000256" key="8">
    <source>
        <dbReference type="PIRSR" id="PIRSR611782-2"/>
    </source>
</evidence>
<dbReference type="InterPro" id="IPR036034">
    <property type="entry name" value="PDZ_sf"/>
</dbReference>
<comment type="similarity">
    <text evidence="1">Belongs to the peptidase S1C family.</text>
</comment>
<dbReference type="Proteomes" id="UP000184130">
    <property type="component" value="Unassembled WGS sequence"/>
</dbReference>
<dbReference type="Pfam" id="PF13365">
    <property type="entry name" value="Trypsin_2"/>
    <property type="match status" value="1"/>
</dbReference>
<dbReference type="PROSITE" id="PS50106">
    <property type="entry name" value="PDZ"/>
    <property type="match status" value="1"/>
</dbReference>
<dbReference type="InterPro" id="IPR011782">
    <property type="entry name" value="Pept_S1C_Do"/>
</dbReference>
<gene>
    <name evidence="11" type="ORF">SAMN05216463_12344</name>
</gene>
<dbReference type="InterPro" id="IPR009003">
    <property type="entry name" value="Peptidase_S1_PA"/>
</dbReference>
<organism evidence="11 12">
    <name type="scientific">Xylanibacter ruminicola</name>
    <name type="common">Prevotella ruminicola</name>
    <dbReference type="NCBI Taxonomy" id="839"/>
    <lineage>
        <taxon>Bacteria</taxon>
        <taxon>Pseudomonadati</taxon>
        <taxon>Bacteroidota</taxon>
        <taxon>Bacteroidia</taxon>
        <taxon>Bacteroidales</taxon>
        <taxon>Prevotellaceae</taxon>
        <taxon>Xylanibacter</taxon>
    </lineage>
</organism>
<dbReference type="Gene3D" id="2.40.10.120">
    <property type="match status" value="1"/>
</dbReference>
<dbReference type="SUPFAM" id="SSF50494">
    <property type="entry name" value="Trypsin-like serine proteases"/>
    <property type="match status" value="1"/>
</dbReference>
<keyword evidence="5" id="KW-0378">Hydrolase</keyword>
<evidence type="ECO:0000256" key="6">
    <source>
        <dbReference type="ARBA" id="ARBA00022825"/>
    </source>
</evidence>
<accession>A0A1M6Y0T8</accession>
<evidence type="ECO:0000313" key="11">
    <source>
        <dbReference type="EMBL" id="SHL11830.1"/>
    </source>
</evidence>
<feature type="active site" description="Charge relay system" evidence="7">
    <location>
        <position position="239"/>
    </location>
</feature>
<sequence length="499" mass="52675">MKKIVNVATPAVCAVALILSVAAISKTNAATAPAPIVTSTTAAPAGQPVDLTYAAEKALPSVVYIKSVQNSKIQTVEYSDPFEEFFSNPFGGFFGQGQGQGNNGRRQRQVQTPKRAAAGSGVIISADGYIVTNNHVVDGADELTVSLNEGSKEFSARVIGADKTTDLALIKIDGKNLPAIQIANSDDVKVGEWVLAVGNPLGLNNTVTAGIISAKARTLGANGVESFIQTDAAINQGNSGGALVNVRGELVGINAMLASPTGSNIGYGFAIPTAIMNKVVDDLKQYGNVQRAMIGIQGNDVKSYVDNQKDNGKEIDLGTMEGIYVAKVVEDGAAEAAGLKEGDVITTIDGKKVTSFGELQGILAKKRPGDKITISYLRDKKSRNATLTLKNEQGNTKVVKNADTDVLGADFRPITDAQKKQLEINYGLEVVKVNGGKMKDAGVPKGFIIQRINDEPMKTFDDLQNAVKEANNSKDQMLVIRGIFPTGKKGGFVVYLQNE</sequence>
<evidence type="ECO:0000256" key="1">
    <source>
        <dbReference type="ARBA" id="ARBA00010541"/>
    </source>
</evidence>
<evidence type="ECO:0000256" key="9">
    <source>
        <dbReference type="SAM" id="SignalP"/>
    </source>
</evidence>
<evidence type="ECO:0000256" key="5">
    <source>
        <dbReference type="ARBA" id="ARBA00022801"/>
    </source>
</evidence>
<feature type="active site" description="Charge relay system" evidence="7">
    <location>
        <position position="166"/>
    </location>
</feature>
<keyword evidence="2 11" id="KW-0645">Protease</keyword>
<dbReference type="SUPFAM" id="SSF50156">
    <property type="entry name" value="PDZ domain-like"/>
    <property type="match status" value="2"/>
</dbReference>
<keyword evidence="6" id="KW-0720">Serine protease</keyword>
<evidence type="ECO:0000256" key="4">
    <source>
        <dbReference type="ARBA" id="ARBA00022737"/>
    </source>
</evidence>
<evidence type="ECO:0000256" key="3">
    <source>
        <dbReference type="ARBA" id="ARBA00022729"/>
    </source>
</evidence>
<dbReference type="PANTHER" id="PTHR22939">
    <property type="entry name" value="SERINE PROTEASE FAMILY S1C HTRA-RELATED"/>
    <property type="match status" value="1"/>
</dbReference>
<feature type="chain" id="PRO_5012726016" evidence="9">
    <location>
        <begin position="30"/>
        <end position="499"/>
    </location>
</feature>
<dbReference type="InterPro" id="IPR001478">
    <property type="entry name" value="PDZ"/>
</dbReference>
<protein>
    <submittedName>
        <fullName evidence="11">Do/DeqQ family serine protease</fullName>
    </submittedName>
</protein>
<dbReference type="OrthoDB" id="9758917at2"/>
<dbReference type="RefSeq" id="WP_073210735.1">
    <property type="nucleotide sequence ID" value="NZ_FRBD01000023.1"/>
</dbReference>
<dbReference type="Gene3D" id="2.30.42.10">
    <property type="match status" value="2"/>
</dbReference>
<keyword evidence="3 9" id="KW-0732">Signal</keyword>
<dbReference type="NCBIfam" id="TIGR02037">
    <property type="entry name" value="degP_htrA_DO"/>
    <property type="match status" value="1"/>
</dbReference>
<feature type="binding site" evidence="8">
    <location>
        <position position="135"/>
    </location>
    <ligand>
        <name>substrate</name>
    </ligand>
</feature>
<dbReference type="Pfam" id="PF13180">
    <property type="entry name" value="PDZ_2"/>
    <property type="match status" value="1"/>
</dbReference>
<proteinExistence type="inferred from homology"/>
<evidence type="ECO:0000256" key="7">
    <source>
        <dbReference type="PIRSR" id="PIRSR611782-1"/>
    </source>
</evidence>
<keyword evidence="4" id="KW-0677">Repeat</keyword>
<dbReference type="AlphaFoldDB" id="A0A1M6Y0T8"/>
<name>A0A1M6Y0T8_XYLRU</name>
<evidence type="ECO:0000259" key="10">
    <source>
        <dbReference type="PROSITE" id="PS50106"/>
    </source>
</evidence>
<dbReference type="GO" id="GO:0006508">
    <property type="term" value="P:proteolysis"/>
    <property type="evidence" value="ECO:0007669"/>
    <property type="project" value="UniProtKB-KW"/>
</dbReference>
<evidence type="ECO:0000256" key="2">
    <source>
        <dbReference type="ARBA" id="ARBA00022670"/>
    </source>
</evidence>
<evidence type="ECO:0000313" key="12">
    <source>
        <dbReference type="Proteomes" id="UP000184130"/>
    </source>
</evidence>
<dbReference type="GO" id="GO:0004252">
    <property type="term" value="F:serine-type endopeptidase activity"/>
    <property type="evidence" value="ECO:0007669"/>
    <property type="project" value="InterPro"/>
</dbReference>
<feature type="active site" description="Charge relay system" evidence="7">
    <location>
        <position position="135"/>
    </location>
</feature>
<dbReference type="PANTHER" id="PTHR22939:SF129">
    <property type="entry name" value="SERINE PROTEASE HTRA2, MITOCHONDRIAL"/>
    <property type="match status" value="1"/>
</dbReference>
<dbReference type="InterPro" id="IPR001940">
    <property type="entry name" value="Peptidase_S1C"/>
</dbReference>
<feature type="signal peptide" evidence="9">
    <location>
        <begin position="1"/>
        <end position="29"/>
    </location>
</feature>
<dbReference type="SMART" id="SM00228">
    <property type="entry name" value="PDZ"/>
    <property type="match status" value="1"/>
</dbReference>
<reference evidence="11 12" key="1">
    <citation type="submission" date="2016-11" db="EMBL/GenBank/DDBJ databases">
        <authorList>
            <person name="Jaros S."/>
            <person name="Januszkiewicz K."/>
            <person name="Wedrychowicz H."/>
        </authorList>
    </citation>
    <scope>NUCLEOTIDE SEQUENCE [LARGE SCALE GENOMIC DNA]</scope>
    <source>
        <strain evidence="11 12">KHT3</strain>
    </source>
</reference>